<name>A0A158CU00_9BURK</name>
<evidence type="ECO:0000313" key="2">
    <source>
        <dbReference type="EMBL" id="SAK85376.1"/>
    </source>
</evidence>
<evidence type="ECO:0000313" key="3">
    <source>
        <dbReference type="Proteomes" id="UP000054903"/>
    </source>
</evidence>
<dbReference type="InterPro" id="IPR023808">
    <property type="entry name" value="Nitrile_Hydratase_acc_put"/>
</dbReference>
<dbReference type="AlphaFoldDB" id="A0A158CU00"/>
<proteinExistence type="predicted"/>
<dbReference type="RefSeq" id="WP_061136611.1">
    <property type="nucleotide sequence ID" value="NZ_FCNX02000012.1"/>
</dbReference>
<dbReference type="EMBL" id="FCNX02000012">
    <property type="protein sequence ID" value="SAK85376.1"/>
    <property type="molecule type" value="Genomic_DNA"/>
</dbReference>
<dbReference type="Gene3D" id="1.10.472.20">
    <property type="entry name" value="Nitrile hydratase, beta subunit"/>
    <property type="match status" value="1"/>
</dbReference>
<organism evidence="2 3">
    <name type="scientific">Caballeronia fortuita</name>
    <dbReference type="NCBI Taxonomy" id="1777138"/>
    <lineage>
        <taxon>Bacteria</taxon>
        <taxon>Pseudomonadati</taxon>
        <taxon>Pseudomonadota</taxon>
        <taxon>Betaproteobacteria</taxon>
        <taxon>Burkholderiales</taxon>
        <taxon>Burkholderiaceae</taxon>
        <taxon>Caballeronia</taxon>
    </lineage>
</organism>
<reference evidence="2" key="1">
    <citation type="submission" date="2016-01" db="EMBL/GenBank/DDBJ databases">
        <authorList>
            <person name="Peeters C."/>
        </authorList>
    </citation>
    <scope>NUCLEOTIDE SEQUENCE</scope>
    <source>
        <strain evidence="2">LMG 29320</strain>
    </source>
</reference>
<gene>
    <name evidence="2" type="ORF">AWB77_04480</name>
</gene>
<dbReference type="NCBIfam" id="TIGR03889">
    <property type="entry name" value="nitrile_acc"/>
    <property type="match status" value="1"/>
</dbReference>
<dbReference type="SUPFAM" id="SSF50090">
    <property type="entry name" value="Electron transport accessory proteins"/>
    <property type="match status" value="1"/>
</dbReference>
<accession>A0A158CU00</accession>
<keyword evidence="3" id="KW-1185">Reference proteome</keyword>
<evidence type="ECO:0000259" key="1">
    <source>
        <dbReference type="Pfam" id="PF21006"/>
    </source>
</evidence>
<comment type="caution">
    <text evidence="2">The sequence shown here is derived from an EMBL/GenBank/DDBJ whole genome shotgun (WGS) entry which is preliminary data.</text>
</comment>
<feature type="domain" description="Nitrile hydratase beta subunit-like N-terminal" evidence="1">
    <location>
        <begin position="23"/>
        <end position="103"/>
    </location>
</feature>
<dbReference type="Pfam" id="PF21006">
    <property type="entry name" value="NHase_beta_N"/>
    <property type="match status" value="1"/>
</dbReference>
<dbReference type="InterPro" id="IPR042262">
    <property type="entry name" value="CN_hydtase_beta_C"/>
</dbReference>
<dbReference type="InterPro" id="IPR049054">
    <property type="entry name" value="CN_hydtase_beta-like_N"/>
</dbReference>
<dbReference type="Proteomes" id="UP000054903">
    <property type="component" value="Unassembled WGS sequence"/>
</dbReference>
<dbReference type="OrthoDB" id="9811616at2"/>
<protein>
    <submittedName>
        <fullName evidence="2">Nitrile hydratase beta subunit</fullName>
    </submittedName>
</protein>
<sequence>MALLNEQVVLLRERAMPLCADGDMVFKEPWEAKAFAIVVTLSQEGRFTWSEWVECFSAHVERATNAEAEGRTAQTYYEQWVDALEELLVQKGVTSAEQIYAKRLSAFKPSLGHPVTRT</sequence>
<dbReference type="InterPro" id="IPR008990">
    <property type="entry name" value="Elect_transpt_acc-like_dom_sf"/>
</dbReference>
<dbReference type="STRING" id="1777138.AWB77_04480"/>